<dbReference type="Proteomes" id="UP000004778">
    <property type="component" value="Unassembled WGS sequence"/>
</dbReference>
<dbReference type="EMBL" id="ACFH01000187">
    <property type="protein sequence ID" value="EEH65080.1"/>
    <property type="molecule type" value="Genomic_DNA"/>
</dbReference>
<proteinExistence type="predicted"/>
<evidence type="ECO:0000313" key="3">
    <source>
        <dbReference type="Proteomes" id="UP000004778"/>
    </source>
</evidence>
<organism evidence="2 3">
    <name type="scientific">Actinomyces urogenitalis DSM 15434</name>
    <dbReference type="NCBI Taxonomy" id="525246"/>
    <lineage>
        <taxon>Bacteria</taxon>
        <taxon>Bacillati</taxon>
        <taxon>Actinomycetota</taxon>
        <taxon>Actinomycetes</taxon>
        <taxon>Actinomycetales</taxon>
        <taxon>Actinomycetaceae</taxon>
        <taxon>Actinomyces</taxon>
    </lineage>
</organism>
<comment type="caution">
    <text evidence="2">The sequence shown here is derived from an EMBL/GenBank/DDBJ whole genome shotgun (WGS) entry which is preliminary data.</text>
</comment>
<reference evidence="2 3" key="1">
    <citation type="submission" date="2009-01" db="EMBL/GenBank/DDBJ databases">
        <authorList>
            <person name="Qin X."/>
            <person name="Bachman B."/>
            <person name="Battles P."/>
            <person name="Bell A."/>
            <person name="Bess C."/>
            <person name="Bickham C."/>
            <person name="Chaboub L."/>
            <person name="Chen D."/>
            <person name="Coyle M."/>
            <person name="Deiros D.R."/>
            <person name="Dinh H."/>
            <person name="Forbes L."/>
            <person name="Fowler G."/>
            <person name="Francisco L."/>
            <person name="Fu Q."/>
            <person name="Gubbala S."/>
            <person name="Hale W."/>
            <person name="Han Y."/>
            <person name="Hemphill L."/>
            <person name="Highlander S.K."/>
            <person name="Hirani K."/>
            <person name="Hogues M."/>
            <person name="Jackson L."/>
            <person name="Jakkamsetti A."/>
            <person name="Javaid M."/>
            <person name="Jiang H."/>
            <person name="Korchina V."/>
            <person name="Kovar C."/>
            <person name="Lara F."/>
            <person name="Lee S."/>
            <person name="Mata R."/>
            <person name="Mathew T."/>
            <person name="Moen C."/>
            <person name="Morales K."/>
            <person name="Munidasa M."/>
            <person name="Nazareth L."/>
            <person name="Ngo R."/>
            <person name="Nguyen L."/>
            <person name="Okwuonu G."/>
            <person name="Ongeri F."/>
            <person name="Patil S."/>
            <person name="Petrosino J."/>
            <person name="Pham C."/>
            <person name="Pham P."/>
            <person name="Pu L.-L."/>
            <person name="Puazo M."/>
            <person name="Raj R."/>
            <person name="Reid J."/>
            <person name="Rouhana J."/>
            <person name="Saada N."/>
            <person name="Shang Y."/>
            <person name="Simmons D."/>
            <person name="Thornton R."/>
            <person name="Warren J."/>
            <person name="Weissenberger G."/>
            <person name="Zhang J."/>
            <person name="Zhang L."/>
            <person name="Zhou C."/>
            <person name="Zhu D."/>
            <person name="Muzny D."/>
            <person name="Worley K."/>
            <person name="Gibbs R."/>
        </authorList>
    </citation>
    <scope>NUCLEOTIDE SEQUENCE [LARGE SCALE GENOMIC DNA]</scope>
    <source>
        <strain evidence="2 3">DSM 15434</strain>
    </source>
</reference>
<evidence type="ECO:0000256" key="1">
    <source>
        <dbReference type="SAM" id="MobiDB-lite"/>
    </source>
</evidence>
<keyword evidence="3" id="KW-1185">Reference proteome</keyword>
<evidence type="ECO:0000313" key="2">
    <source>
        <dbReference type="EMBL" id="EEH65080.1"/>
    </source>
</evidence>
<gene>
    <name evidence="2" type="ORF">HMPREF0058_2059</name>
</gene>
<protein>
    <submittedName>
        <fullName evidence="2">Uncharacterized protein</fullName>
    </submittedName>
</protein>
<feature type="region of interest" description="Disordered" evidence="1">
    <location>
        <begin position="1"/>
        <end position="51"/>
    </location>
</feature>
<accession>C0W865</accession>
<dbReference type="HOGENOM" id="CLU_3094702_0_0_11"/>
<feature type="compositionally biased region" description="Low complexity" evidence="1">
    <location>
        <begin position="40"/>
        <end position="51"/>
    </location>
</feature>
<dbReference type="AlphaFoldDB" id="C0W865"/>
<name>C0W865_9ACTO</name>
<sequence>MAGTCAHRGLGLDDVAHPSLSRTGAVGHTGSRDRPVLVPDASSAAGSSDAL</sequence>